<protein>
    <submittedName>
        <fullName evidence="1">Uncharacterized protein</fullName>
    </submittedName>
</protein>
<sequence>MANVYEHVTADTKARILKVLTRRWQTSITSLDHTEQRKLASLVPELTREHYRDDVA</sequence>
<dbReference type="Proteomes" id="UP000523007">
    <property type="component" value="Unassembled WGS sequence"/>
</dbReference>
<proteinExistence type="predicted"/>
<evidence type="ECO:0000313" key="1">
    <source>
        <dbReference type="EMBL" id="MBB4930654.1"/>
    </source>
</evidence>
<dbReference type="AlphaFoldDB" id="A0A7W7REX9"/>
<evidence type="ECO:0000313" key="2">
    <source>
        <dbReference type="Proteomes" id="UP000523007"/>
    </source>
</evidence>
<keyword evidence="2" id="KW-1185">Reference proteome</keyword>
<dbReference type="EMBL" id="JACHJT010000001">
    <property type="protein sequence ID" value="MBB4930654.1"/>
    <property type="molecule type" value="Genomic_DNA"/>
</dbReference>
<accession>A0A7W7REX9</accession>
<dbReference type="RefSeq" id="WP_184575988.1">
    <property type="nucleotide sequence ID" value="NZ_JACHJT010000001.1"/>
</dbReference>
<name>A0A7W7REX9_9ACTN</name>
<organism evidence="1 2">
    <name type="scientific">Lipingzhangella halophila</name>
    <dbReference type="NCBI Taxonomy" id="1783352"/>
    <lineage>
        <taxon>Bacteria</taxon>
        <taxon>Bacillati</taxon>
        <taxon>Actinomycetota</taxon>
        <taxon>Actinomycetes</taxon>
        <taxon>Streptosporangiales</taxon>
        <taxon>Nocardiopsidaceae</taxon>
        <taxon>Lipingzhangella</taxon>
    </lineage>
</organism>
<comment type="caution">
    <text evidence="1">The sequence shown here is derived from an EMBL/GenBank/DDBJ whole genome shotgun (WGS) entry which is preliminary data.</text>
</comment>
<gene>
    <name evidence="1" type="ORF">F4561_001474</name>
</gene>
<reference evidence="1 2" key="1">
    <citation type="submission" date="2020-08" db="EMBL/GenBank/DDBJ databases">
        <title>Sequencing the genomes of 1000 actinobacteria strains.</title>
        <authorList>
            <person name="Klenk H.-P."/>
        </authorList>
    </citation>
    <scope>NUCLEOTIDE SEQUENCE [LARGE SCALE GENOMIC DNA]</scope>
    <source>
        <strain evidence="1 2">DSM 102030</strain>
    </source>
</reference>